<dbReference type="InterPro" id="IPR058322">
    <property type="entry name" value="DUF8009"/>
</dbReference>
<reference evidence="2 3" key="1">
    <citation type="journal article" date="2011" name="PLoS ONE">
        <title>Haloquadratum walsbyi: limited diversity in a global pond.</title>
        <authorList>
            <person name="Dyall-Smith M."/>
            <person name="Pfeiffer F."/>
            <person name="Klee K."/>
            <person name="Palm P."/>
            <person name="Gross K."/>
            <person name="Schuster S.C."/>
            <person name="Rampp M."/>
            <person name="Oesterhelt D."/>
        </authorList>
    </citation>
    <scope>NUCLEOTIDE SEQUENCE [LARGE SCALE GENOMIC DNA]</scope>
    <source>
        <strain evidence="3">DSM 16854 / JCM 12705 / C23</strain>
    </source>
</reference>
<sequence>MTDPTRITALAVTTDDLITAIESSIRDRRGTVLRVTPPFTGRMRARLHVADVDVDVDHTANDREHHDETSYVVRPNDEHAVDTEPVTIDPERFIDDVPPLPTVDSIEDKLRRSTTQYSQSRHREWYQSAIETWRESVCDRRVNTVILDLENKKHSVDVSYLG</sequence>
<evidence type="ECO:0000313" key="3">
    <source>
        <dbReference type="Proteomes" id="UP000007954"/>
    </source>
</evidence>
<name>G0LJC1_HALWC</name>
<dbReference type="AlphaFoldDB" id="G0LJC1"/>
<dbReference type="HOGENOM" id="CLU_120319_0_0_2"/>
<proteinExistence type="predicted"/>
<evidence type="ECO:0000313" key="2">
    <source>
        <dbReference type="EMBL" id="CCC40689.1"/>
    </source>
</evidence>
<dbReference type="EMBL" id="FR746099">
    <property type="protein sequence ID" value="CCC40689.1"/>
    <property type="molecule type" value="Genomic_DNA"/>
</dbReference>
<dbReference type="KEGG" id="hwc:Hqrw_2879"/>
<dbReference type="GeneID" id="12447647"/>
<protein>
    <recommendedName>
        <fullName evidence="1">DUF8009 domain-containing protein</fullName>
    </recommendedName>
</protein>
<gene>
    <name evidence="2" type="ordered locus">Hqrw_2879</name>
</gene>
<accession>G0LJC1</accession>
<dbReference type="RefSeq" id="WP_014556243.1">
    <property type="nucleotide sequence ID" value="NC_017459.1"/>
</dbReference>
<dbReference type="Pfam" id="PF26033">
    <property type="entry name" value="DUF8009"/>
    <property type="match status" value="1"/>
</dbReference>
<dbReference type="OrthoDB" id="199191at2157"/>
<feature type="domain" description="DUF8009" evidence="1">
    <location>
        <begin position="2"/>
        <end position="162"/>
    </location>
</feature>
<dbReference type="Proteomes" id="UP000007954">
    <property type="component" value="Chromosome"/>
</dbReference>
<organism evidence="2 3">
    <name type="scientific">Haloquadratum walsbyi (strain DSM 16854 / JCM 12705 / C23)</name>
    <dbReference type="NCBI Taxonomy" id="768065"/>
    <lineage>
        <taxon>Archaea</taxon>
        <taxon>Methanobacteriati</taxon>
        <taxon>Methanobacteriota</taxon>
        <taxon>Stenosarchaea group</taxon>
        <taxon>Halobacteria</taxon>
        <taxon>Halobacteriales</taxon>
        <taxon>Haloferacaceae</taxon>
        <taxon>Haloquadratum</taxon>
    </lineage>
</organism>
<evidence type="ECO:0000259" key="1">
    <source>
        <dbReference type="Pfam" id="PF26033"/>
    </source>
</evidence>